<dbReference type="InterPro" id="IPR023165">
    <property type="entry name" value="rRNA_Ade_diMease-like_C"/>
</dbReference>
<gene>
    <name evidence="1" type="primary">MTF1</name>
    <name evidence="1" type="ORF">C6P40_000152</name>
</gene>
<dbReference type="SUPFAM" id="SSF53335">
    <property type="entry name" value="S-adenosyl-L-methionine-dependent methyltransferases"/>
    <property type="match status" value="1"/>
</dbReference>
<accession>A0A9P7BFM1</accession>
<name>A0A9P7BFM1_9ASCO</name>
<dbReference type="Gene3D" id="3.40.50.150">
    <property type="entry name" value="Vaccinia Virus protein VP39"/>
    <property type="match status" value="1"/>
</dbReference>
<comment type="caution">
    <text evidence="1">The sequence shown here is derived from an EMBL/GenBank/DDBJ whole genome shotgun (WGS) entry which is preliminary data.</text>
</comment>
<dbReference type="Gene3D" id="1.10.8.100">
    <property type="entry name" value="Ribosomal RNA adenine dimethylase-like, domain 2"/>
    <property type="match status" value="1"/>
</dbReference>
<dbReference type="AlphaFoldDB" id="A0A9P7BFM1"/>
<dbReference type="OrthoDB" id="16079at2759"/>
<protein>
    <submittedName>
        <fullName evidence="1">Mitochondrial transcription factor 1</fullName>
    </submittedName>
</protein>
<dbReference type="Proteomes" id="UP000697127">
    <property type="component" value="Unassembled WGS sequence"/>
</dbReference>
<dbReference type="InterPro" id="IPR029063">
    <property type="entry name" value="SAM-dependent_MTases_sf"/>
</dbReference>
<proteinExistence type="predicted"/>
<reference evidence="1" key="1">
    <citation type="submission" date="2020-11" db="EMBL/GenBank/DDBJ databases">
        <title>Kefir isolates.</title>
        <authorList>
            <person name="Marcisauskas S."/>
            <person name="Kim Y."/>
            <person name="Blasche S."/>
        </authorList>
    </citation>
    <scope>NUCLEOTIDE SEQUENCE</scope>
    <source>
        <strain evidence="1">Olga-1</strain>
    </source>
</reference>
<evidence type="ECO:0000313" key="1">
    <source>
        <dbReference type="EMBL" id="KAG0689086.1"/>
    </source>
</evidence>
<sequence length="370" mass="42565">MQKFYSSNTSVKTAIDSLTKRKIKGLRFNYEPEVYAKIFDKLNMKKTYLDEKGNPTGNLNIIDYNARLSSMTYYLNKQFEPKKHLIYPDGIAALKFWKQIEISDNDMKNIHVLHTGISSTVKANLLTKPLQEKLIDPQFLPKLSPEEEQRYKDEHKEPINPTLLFVADFMSSTHATALRTCIYYNEVGTSMFSYGGVKFLAWTTPNEVLKYVGTLGSIHRRTNSMMANLYSDIRIIACSENLSNPKAVKLVGAMDTVPLPYSDTEGEVCLLELQSNHNKYNIKFHDELHLIIHKLFCTPGALLHEKLHVLGPGAHEYLSEKIPKEVLKKKISMITDQEFVDLSEIYYYWPFKPDTNLETYASNESFFDTD</sequence>
<dbReference type="EMBL" id="PUHW01000102">
    <property type="protein sequence ID" value="KAG0689086.1"/>
    <property type="molecule type" value="Genomic_DNA"/>
</dbReference>
<keyword evidence="2" id="KW-1185">Reference proteome</keyword>
<organism evidence="1 2">
    <name type="scientific">Pichia californica</name>
    <dbReference type="NCBI Taxonomy" id="460514"/>
    <lineage>
        <taxon>Eukaryota</taxon>
        <taxon>Fungi</taxon>
        <taxon>Dikarya</taxon>
        <taxon>Ascomycota</taxon>
        <taxon>Saccharomycotina</taxon>
        <taxon>Pichiomycetes</taxon>
        <taxon>Pichiales</taxon>
        <taxon>Pichiaceae</taxon>
        <taxon>Pichia</taxon>
    </lineage>
</organism>
<evidence type="ECO:0000313" key="2">
    <source>
        <dbReference type="Proteomes" id="UP000697127"/>
    </source>
</evidence>